<feature type="coiled-coil region" evidence="4">
    <location>
        <begin position="152"/>
        <end position="186"/>
    </location>
</feature>
<dbReference type="PIRSF" id="PIRSF016396">
    <property type="entry name" value="Prefoldin_subunit_3"/>
    <property type="match status" value="1"/>
</dbReference>
<name>A0AAV9ICH3_9RHOD</name>
<dbReference type="SUPFAM" id="SSF46579">
    <property type="entry name" value="Prefoldin"/>
    <property type="match status" value="1"/>
</dbReference>
<evidence type="ECO:0000256" key="4">
    <source>
        <dbReference type="SAM" id="Coils"/>
    </source>
</evidence>
<accession>A0AAV9ICH3</accession>
<organism evidence="5 6">
    <name type="scientific">Galdieria yellowstonensis</name>
    <dbReference type="NCBI Taxonomy" id="3028027"/>
    <lineage>
        <taxon>Eukaryota</taxon>
        <taxon>Rhodophyta</taxon>
        <taxon>Bangiophyceae</taxon>
        <taxon>Galdieriales</taxon>
        <taxon>Galdieriaceae</taxon>
        <taxon>Galdieria</taxon>
    </lineage>
</organism>
<dbReference type="GO" id="GO:0015631">
    <property type="term" value="F:tubulin binding"/>
    <property type="evidence" value="ECO:0007669"/>
    <property type="project" value="TreeGrafter"/>
</dbReference>
<dbReference type="Gene3D" id="1.10.287.370">
    <property type="match status" value="1"/>
</dbReference>
<dbReference type="InterPro" id="IPR016655">
    <property type="entry name" value="PFD3"/>
</dbReference>
<dbReference type="PANTHER" id="PTHR12409:SF0">
    <property type="entry name" value="PREFOLDIN SUBUNIT 3"/>
    <property type="match status" value="1"/>
</dbReference>
<dbReference type="PANTHER" id="PTHR12409">
    <property type="entry name" value="PREFOLDIN SUBUNIT 3"/>
    <property type="match status" value="1"/>
</dbReference>
<dbReference type="Pfam" id="PF02996">
    <property type="entry name" value="Prefoldin"/>
    <property type="match status" value="1"/>
</dbReference>
<sequence length="199" mass="22570">MFSVASFLLEQNKNNNNPSEPSSSLVPTAKFLEDIDKVIEEQGGTSAVFQALEQLYTRYKILDSSLTRQKKSFQEKIPDLTNALQVIRWLQQRPTAPSQETGSSASEEETETTFELADNIYATAIVTKKDPQVVYLWLGANVMVEYSLEEAESLLKENLDGARDKIQQLEKELSFLREQMTTTEVNISRVYSKHLKIKG</sequence>
<dbReference type="EMBL" id="JANCYU010000027">
    <property type="protein sequence ID" value="KAK4525044.1"/>
    <property type="molecule type" value="Genomic_DNA"/>
</dbReference>
<reference evidence="5 6" key="1">
    <citation type="submission" date="2022-07" db="EMBL/GenBank/DDBJ databases">
        <title>Genome-wide signatures of adaptation to extreme environments.</title>
        <authorList>
            <person name="Cho C.H."/>
            <person name="Yoon H.S."/>
        </authorList>
    </citation>
    <scope>NUCLEOTIDE SEQUENCE [LARGE SCALE GENOMIC DNA]</scope>
    <source>
        <strain evidence="5 6">108.79 E11</strain>
    </source>
</reference>
<proteinExistence type="inferred from homology"/>
<dbReference type="CDD" id="cd23156">
    <property type="entry name" value="Prefoldin_3"/>
    <property type="match status" value="1"/>
</dbReference>
<comment type="function">
    <text evidence="3">Binds specifically to cytosolic chaperonin (c-CPN) and transfers target proteins to it. Binds to nascent polypeptide chain and promotes folding in an environment in which there are many competing pathways for nonnative proteins.</text>
</comment>
<evidence type="ECO:0000256" key="3">
    <source>
        <dbReference type="PIRNR" id="PIRNR016396"/>
    </source>
</evidence>
<evidence type="ECO:0000313" key="6">
    <source>
        <dbReference type="Proteomes" id="UP001300502"/>
    </source>
</evidence>
<gene>
    <name evidence="5" type="ORF">GAYE_SCF07G2949</name>
</gene>
<dbReference type="AlphaFoldDB" id="A0AAV9ICH3"/>
<dbReference type="GO" id="GO:0007021">
    <property type="term" value="P:tubulin complex assembly"/>
    <property type="evidence" value="ECO:0007669"/>
    <property type="project" value="TreeGrafter"/>
</dbReference>
<protein>
    <recommendedName>
        <fullName evidence="3">Prefoldin subunit 3</fullName>
    </recommendedName>
</protein>
<keyword evidence="2 3" id="KW-0143">Chaperone</keyword>
<comment type="similarity">
    <text evidence="1 3">Belongs to the prefoldin subunit alpha family.</text>
</comment>
<dbReference type="GO" id="GO:0007017">
    <property type="term" value="P:microtubule-based process"/>
    <property type="evidence" value="ECO:0007669"/>
    <property type="project" value="TreeGrafter"/>
</dbReference>
<comment type="subunit">
    <text evidence="3">Heterohexamer of two PFD-alpha type and four PFD-beta type subunits.</text>
</comment>
<dbReference type="Proteomes" id="UP001300502">
    <property type="component" value="Unassembled WGS sequence"/>
</dbReference>
<keyword evidence="6" id="KW-1185">Reference proteome</keyword>
<dbReference type="FunFam" id="1.10.287.370:FF:000001">
    <property type="entry name" value="Prefoldin subunit 3"/>
    <property type="match status" value="1"/>
</dbReference>
<dbReference type="GO" id="GO:0005737">
    <property type="term" value="C:cytoplasm"/>
    <property type="evidence" value="ECO:0007669"/>
    <property type="project" value="UniProtKB-ARBA"/>
</dbReference>
<evidence type="ECO:0000256" key="2">
    <source>
        <dbReference type="ARBA" id="ARBA00023186"/>
    </source>
</evidence>
<evidence type="ECO:0000313" key="5">
    <source>
        <dbReference type="EMBL" id="KAK4525044.1"/>
    </source>
</evidence>
<dbReference type="GO" id="GO:0016272">
    <property type="term" value="C:prefoldin complex"/>
    <property type="evidence" value="ECO:0007669"/>
    <property type="project" value="UniProtKB-UniRule"/>
</dbReference>
<keyword evidence="4" id="KW-0175">Coiled coil</keyword>
<evidence type="ECO:0000256" key="1">
    <source>
        <dbReference type="ARBA" id="ARBA00010048"/>
    </source>
</evidence>
<dbReference type="GO" id="GO:0006457">
    <property type="term" value="P:protein folding"/>
    <property type="evidence" value="ECO:0007669"/>
    <property type="project" value="UniProtKB-UniRule"/>
</dbReference>
<comment type="caution">
    <text evidence="5">The sequence shown here is derived from an EMBL/GenBank/DDBJ whole genome shotgun (WGS) entry which is preliminary data.</text>
</comment>
<dbReference type="InterPro" id="IPR004127">
    <property type="entry name" value="Prefoldin_subunit_alpha"/>
</dbReference>
<dbReference type="InterPro" id="IPR009053">
    <property type="entry name" value="Prefoldin"/>
</dbReference>